<dbReference type="KEGG" id="gsl:Gasu_50960"/>
<organism evidence="1 2">
    <name type="scientific">Galdieria sulphuraria</name>
    <name type="common">Red alga</name>
    <dbReference type="NCBI Taxonomy" id="130081"/>
    <lineage>
        <taxon>Eukaryota</taxon>
        <taxon>Rhodophyta</taxon>
        <taxon>Bangiophyceae</taxon>
        <taxon>Galdieriales</taxon>
        <taxon>Galdieriaceae</taxon>
        <taxon>Galdieria</taxon>
    </lineage>
</organism>
<dbReference type="EMBL" id="KB454533">
    <property type="protein sequence ID" value="EME27367.1"/>
    <property type="molecule type" value="Genomic_DNA"/>
</dbReference>
<gene>
    <name evidence="1" type="ORF">Gasu_50960</name>
</gene>
<evidence type="ECO:0000313" key="2">
    <source>
        <dbReference type="Proteomes" id="UP000030680"/>
    </source>
</evidence>
<accession>M2XBW2</accession>
<reference evidence="2" key="1">
    <citation type="journal article" date="2013" name="Science">
        <title>Gene transfer from bacteria and archaea facilitated evolution of an extremophilic eukaryote.</title>
        <authorList>
            <person name="Schonknecht G."/>
            <person name="Chen W.H."/>
            <person name="Ternes C.M."/>
            <person name="Barbier G.G."/>
            <person name="Shrestha R.P."/>
            <person name="Stanke M."/>
            <person name="Brautigam A."/>
            <person name="Baker B.J."/>
            <person name="Banfield J.F."/>
            <person name="Garavito R.M."/>
            <person name="Carr K."/>
            <person name="Wilkerson C."/>
            <person name="Rensing S.A."/>
            <person name="Gagneul D."/>
            <person name="Dickenson N.E."/>
            <person name="Oesterhelt C."/>
            <person name="Lercher M.J."/>
            <person name="Weber A.P."/>
        </authorList>
    </citation>
    <scope>NUCLEOTIDE SEQUENCE [LARGE SCALE GENOMIC DNA]</scope>
    <source>
        <strain evidence="2">074W</strain>
    </source>
</reference>
<protein>
    <submittedName>
        <fullName evidence="1">Uncharacterized protein</fullName>
    </submittedName>
</protein>
<dbReference type="AlphaFoldDB" id="M2XBW2"/>
<dbReference type="Proteomes" id="UP000030680">
    <property type="component" value="Unassembled WGS sequence"/>
</dbReference>
<evidence type="ECO:0000313" key="1">
    <source>
        <dbReference type="EMBL" id="EME27367.1"/>
    </source>
</evidence>
<dbReference type="GeneID" id="17086284"/>
<name>M2XBW2_GALSU</name>
<keyword evidence="2" id="KW-1185">Reference proteome</keyword>
<dbReference type="RefSeq" id="XP_005703887.1">
    <property type="nucleotide sequence ID" value="XM_005703830.1"/>
</dbReference>
<dbReference type="Gramene" id="EME27367">
    <property type="protein sequence ID" value="EME27367"/>
    <property type="gene ID" value="Gasu_50960"/>
</dbReference>
<dbReference type="Gene3D" id="1.20.120.1740">
    <property type="entry name" value="Sodium ion translocating NADH-quinone reductase subunit C-like"/>
    <property type="match status" value="1"/>
</dbReference>
<sequence length="216" mass="24915">MSEAFQFSAFPLQNSLLASQSLSSRLLKPRTNKSRRANVLQLVASVSMSRRSIIRLALLTGVFWRFSVLKNPALADGAISFATKITSRRRYGPRILSLEQDINSLDSYIHNHEWNKVEELVSERYLNAQNKPRTGKFWLERNAFQLFGSGVFRDNKDILQRLENEEQQFFTAATRLSRAASKNDLEESERAYTDLKNAYYEFLHEAQLKTEDSVDV</sequence>
<proteinExistence type="predicted"/>
<dbReference type="OrthoDB" id="10337577at2759"/>